<evidence type="ECO:0000313" key="4">
    <source>
        <dbReference type="EMBL" id="MDH6057521.1"/>
    </source>
</evidence>
<dbReference type="Proteomes" id="UP001159371">
    <property type="component" value="Unassembled WGS sequence"/>
</dbReference>
<evidence type="ECO:0000313" key="5">
    <source>
        <dbReference type="Proteomes" id="UP001159371"/>
    </source>
</evidence>
<reference evidence="4 5" key="1">
    <citation type="journal article" date="2023" name="J. Phycol.">
        <title>Chrysosporum ovalisporum is synonymous with the true-branching cyanobacterium Umezakia natans (Nostocales/Aphanizomenonaceae).</title>
        <authorList>
            <person name="McGregor G.B."/>
            <person name="Sendall B.C."/>
            <person name="Niiyama Y."/>
            <person name="Tuji A."/>
            <person name="Willis A."/>
        </authorList>
    </citation>
    <scope>NUCLEOTIDE SEQUENCE [LARGE SCALE GENOMIC DNA]</scope>
    <source>
        <strain evidence="4 5">FSS-43</strain>
    </source>
</reference>
<feature type="transmembrane region" description="Helical" evidence="2">
    <location>
        <begin position="42"/>
        <end position="64"/>
    </location>
</feature>
<evidence type="ECO:0000256" key="2">
    <source>
        <dbReference type="SAM" id="Phobius"/>
    </source>
</evidence>
<feature type="domain" description="NADH-quinone oxidoreductase subunit D" evidence="3">
    <location>
        <begin position="55"/>
        <end position="313"/>
    </location>
</feature>
<dbReference type="Gene3D" id="1.10.645.10">
    <property type="entry name" value="Cytochrome-c3 Hydrogenase, chain B"/>
    <property type="match status" value="1"/>
</dbReference>
<gene>
    <name evidence="4" type="ORF">NWP19_12195</name>
</gene>
<keyword evidence="2" id="KW-1133">Transmembrane helix</keyword>
<accession>A0ABT6K5E3</accession>
<dbReference type="PANTHER" id="PTHR11993">
    <property type="entry name" value="NADH-UBIQUINONE OXIDOREDUCTASE 49 KDA SUBUNIT"/>
    <property type="match status" value="1"/>
</dbReference>
<sequence length="313" mass="35717">DYLAAMNCEHVYAMGVERMLGITELPRRIEFIRVLVAELNRLASHFVAVGTYALDIGAYTAFLWMMRDREHLQRMLEWVSGARMLYNYIWIGGLFYDLPVGFEQKCREFVAYLKPKLVELQQLIIENQIFVSRTAGVGVLPLPLAINYGCTGPVLRGSGLRWDLRKVDGYSVYPELDFDVPIGSGQMGKLGDCWDRNHVRVLECWESIRLIEQCLDHLEGPERRTPDFDPQAVVPKKIRPKAMEFYVRGETPKGELGFYFRTDGRSDVPQRVKCRSCSFHNLSPIHEISRGALVADLVAIIGSLDLVMGEVDR</sequence>
<dbReference type="SUPFAM" id="SSF56762">
    <property type="entry name" value="HydB/Nqo4-like"/>
    <property type="match status" value="1"/>
</dbReference>
<dbReference type="InterPro" id="IPR022885">
    <property type="entry name" value="NDH1_su_D/H"/>
</dbReference>
<feature type="non-terminal residue" evidence="4">
    <location>
        <position position="1"/>
    </location>
</feature>
<name>A0ABT6K5E3_9CYAN</name>
<evidence type="ECO:0000259" key="3">
    <source>
        <dbReference type="Pfam" id="PF00346"/>
    </source>
</evidence>
<dbReference type="EMBL" id="JANQDO010000080">
    <property type="protein sequence ID" value="MDH6057521.1"/>
    <property type="molecule type" value="Genomic_DNA"/>
</dbReference>
<evidence type="ECO:0000256" key="1">
    <source>
        <dbReference type="ARBA" id="ARBA00022719"/>
    </source>
</evidence>
<organism evidence="4 5">
    <name type="scientific">Umezakia ovalisporum FSS-43</name>
    <dbReference type="NCBI Taxonomy" id="2740520"/>
    <lineage>
        <taxon>Bacteria</taxon>
        <taxon>Bacillati</taxon>
        <taxon>Cyanobacteriota</taxon>
        <taxon>Cyanophyceae</taxon>
        <taxon>Nostocales</taxon>
        <taxon>Nodulariaceae</taxon>
        <taxon>Umezakia</taxon>
    </lineage>
</organism>
<protein>
    <submittedName>
        <fullName evidence="4">NADPH-quinone oxidoreductase</fullName>
    </submittedName>
</protein>
<comment type="caution">
    <text evidence="4">The sequence shown here is derived from an EMBL/GenBank/DDBJ whole genome shotgun (WGS) entry which is preliminary data.</text>
</comment>
<keyword evidence="2" id="KW-0472">Membrane</keyword>
<dbReference type="RefSeq" id="WP_280657155.1">
    <property type="nucleotide sequence ID" value="NZ_JANQDO010000080.1"/>
</dbReference>
<dbReference type="Pfam" id="PF00346">
    <property type="entry name" value="Complex1_49kDa"/>
    <property type="match status" value="1"/>
</dbReference>
<keyword evidence="1" id="KW-0874">Quinone</keyword>
<keyword evidence="2" id="KW-0812">Transmembrane</keyword>
<keyword evidence="5" id="KW-1185">Reference proteome</keyword>
<proteinExistence type="predicted"/>
<dbReference type="InterPro" id="IPR029014">
    <property type="entry name" value="NiFe-Hase_large"/>
</dbReference>
<dbReference type="PANTHER" id="PTHR11993:SF10">
    <property type="entry name" value="NADH DEHYDROGENASE [UBIQUINONE] IRON-SULFUR PROTEIN 2, MITOCHONDRIAL"/>
    <property type="match status" value="1"/>
</dbReference>
<dbReference type="InterPro" id="IPR001135">
    <property type="entry name" value="NADH_Q_OxRdtase_suD"/>
</dbReference>